<evidence type="ECO:0000259" key="13">
    <source>
        <dbReference type="PROSITE" id="PS52019"/>
    </source>
</evidence>
<dbReference type="Pfam" id="PF08659">
    <property type="entry name" value="KR"/>
    <property type="match status" value="2"/>
</dbReference>
<dbReference type="InterPro" id="IPR014031">
    <property type="entry name" value="Ketoacyl_synth_C"/>
</dbReference>
<name>A0ABZ1GWC7_9ACTN</name>
<dbReference type="InterPro" id="IPR016036">
    <property type="entry name" value="Malonyl_transacylase_ACP-bd"/>
</dbReference>
<dbReference type="Proteomes" id="UP001335325">
    <property type="component" value="Chromosome"/>
</dbReference>
<dbReference type="SUPFAM" id="SSF51735">
    <property type="entry name" value="NAD(P)-binding Rossmann-fold domains"/>
    <property type="match status" value="4"/>
</dbReference>
<dbReference type="InterPro" id="IPR057326">
    <property type="entry name" value="KR_dom"/>
</dbReference>
<dbReference type="SMART" id="SM00826">
    <property type="entry name" value="PKS_DH"/>
    <property type="match status" value="2"/>
</dbReference>
<evidence type="ECO:0000313" key="15">
    <source>
        <dbReference type="Proteomes" id="UP001335325"/>
    </source>
</evidence>
<dbReference type="RefSeq" id="WP_326756104.1">
    <property type="nucleotide sequence ID" value="NZ_CP109134.1"/>
</dbReference>
<dbReference type="InterPro" id="IPR014043">
    <property type="entry name" value="Acyl_transferase_dom"/>
</dbReference>
<proteinExistence type="predicted"/>
<dbReference type="PROSITE" id="PS00455">
    <property type="entry name" value="AMP_BINDING"/>
    <property type="match status" value="1"/>
</dbReference>
<dbReference type="InterPro" id="IPR049551">
    <property type="entry name" value="PKS_DH_C"/>
</dbReference>
<evidence type="ECO:0000256" key="10">
    <source>
        <dbReference type="SAM" id="MobiDB-lite"/>
    </source>
</evidence>
<keyword evidence="5" id="KW-0677">Repeat</keyword>
<dbReference type="Pfam" id="PF13193">
    <property type="entry name" value="AMP-binding_C"/>
    <property type="match status" value="1"/>
</dbReference>
<feature type="domain" description="Ketosynthase family 3 (KS3)" evidence="12">
    <location>
        <begin position="2411"/>
        <end position="2838"/>
    </location>
</feature>
<dbReference type="SUPFAM" id="SSF47336">
    <property type="entry name" value="ACP-like"/>
    <property type="match status" value="3"/>
</dbReference>
<dbReference type="InterPro" id="IPR016035">
    <property type="entry name" value="Acyl_Trfase/lysoPLipase"/>
</dbReference>
<gene>
    <name evidence="14" type="ORF">OIE73_34840</name>
</gene>
<evidence type="ECO:0000256" key="8">
    <source>
        <dbReference type="ARBA" id="ARBA00023315"/>
    </source>
</evidence>
<dbReference type="InterPro" id="IPR020806">
    <property type="entry name" value="PKS_PP-bd"/>
</dbReference>
<evidence type="ECO:0000259" key="12">
    <source>
        <dbReference type="PROSITE" id="PS52004"/>
    </source>
</evidence>
<protein>
    <submittedName>
        <fullName evidence="14">SDR family NAD(P)-dependent oxidoreductase</fullName>
    </submittedName>
</protein>
<feature type="region of interest" description="Disordered" evidence="10">
    <location>
        <begin position="1634"/>
        <end position="1656"/>
    </location>
</feature>
<feature type="domain" description="Carrier" evidence="11">
    <location>
        <begin position="2313"/>
        <end position="2391"/>
    </location>
</feature>
<dbReference type="InterPro" id="IPR014030">
    <property type="entry name" value="Ketoacyl_synth_N"/>
</dbReference>
<dbReference type="InterPro" id="IPR013968">
    <property type="entry name" value="PKS_KR"/>
</dbReference>
<feature type="active site" description="Proton acceptor; for dehydratase activity" evidence="9">
    <location>
        <position position="1576"/>
    </location>
</feature>
<dbReference type="SUPFAM" id="SSF55048">
    <property type="entry name" value="Probable ACP-binding domain of malonyl-CoA ACP transacylase"/>
    <property type="match status" value="2"/>
</dbReference>
<dbReference type="SMART" id="SM00825">
    <property type="entry name" value="PKS_KS"/>
    <property type="match status" value="2"/>
</dbReference>
<dbReference type="Pfam" id="PF00550">
    <property type="entry name" value="PP-binding"/>
    <property type="match status" value="3"/>
</dbReference>
<dbReference type="Gene3D" id="3.30.70.3290">
    <property type="match status" value="2"/>
</dbReference>
<dbReference type="InterPro" id="IPR020845">
    <property type="entry name" value="AMP-binding_CS"/>
</dbReference>
<dbReference type="SUPFAM" id="SSF56801">
    <property type="entry name" value="Acetyl-CoA synthetase-like"/>
    <property type="match status" value="1"/>
</dbReference>
<dbReference type="InterPro" id="IPR001227">
    <property type="entry name" value="Ac_transferase_dom_sf"/>
</dbReference>
<feature type="domain" description="Carrier" evidence="11">
    <location>
        <begin position="562"/>
        <end position="637"/>
    </location>
</feature>
<evidence type="ECO:0000256" key="7">
    <source>
        <dbReference type="ARBA" id="ARBA00023268"/>
    </source>
</evidence>
<dbReference type="PROSITE" id="PS52019">
    <property type="entry name" value="PKS_MFAS_DH"/>
    <property type="match status" value="1"/>
</dbReference>
<evidence type="ECO:0000313" key="14">
    <source>
        <dbReference type="EMBL" id="WSD10389.1"/>
    </source>
</evidence>
<dbReference type="PROSITE" id="PS52004">
    <property type="entry name" value="KS3_2"/>
    <property type="match status" value="2"/>
</dbReference>
<dbReference type="InterPro" id="IPR036291">
    <property type="entry name" value="NAD(P)-bd_dom_sf"/>
</dbReference>
<dbReference type="Gene3D" id="3.40.50.720">
    <property type="entry name" value="NAD(P)-binding Rossmann-like Domain"/>
    <property type="match status" value="2"/>
</dbReference>
<dbReference type="Pfam" id="PF02801">
    <property type="entry name" value="Ketoacyl-synt_C"/>
    <property type="match status" value="2"/>
</dbReference>
<evidence type="ECO:0000256" key="4">
    <source>
        <dbReference type="ARBA" id="ARBA00022679"/>
    </source>
</evidence>
<dbReference type="Pfam" id="PF22953">
    <property type="entry name" value="SpnB_Rossmann"/>
    <property type="match status" value="2"/>
</dbReference>
<evidence type="ECO:0000259" key="11">
    <source>
        <dbReference type="PROSITE" id="PS50075"/>
    </source>
</evidence>
<dbReference type="Gene3D" id="3.40.366.10">
    <property type="entry name" value="Malonyl-Coenzyme A Acyl Carrier Protein, domain 2"/>
    <property type="match status" value="2"/>
</dbReference>
<dbReference type="Pfam" id="PF21089">
    <property type="entry name" value="PKS_DH_N"/>
    <property type="match status" value="2"/>
</dbReference>
<dbReference type="SMART" id="SM00827">
    <property type="entry name" value="PKS_AT"/>
    <property type="match status" value="2"/>
</dbReference>
<dbReference type="Pfam" id="PF14765">
    <property type="entry name" value="PS-DH"/>
    <property type="match status" value="1"/>
</dbReference>
<dbReference type="InterPro" id="IPR045851">
    <property type="entry name" value="AMP-bd_C_sf"/>
</dbReference>
<dbReference type="InterPro" id="IPR049552">
    <property type="entry name" value="PKS_DH_N"/>
</dbReference>
<dbReference type="PANTHER" id="PTHR43775:SF51">
    <property type="entry name" value="INACTIVE PHENOLPHTHIOCEROL SYNTHESIS POLYKETIDE SYNTHASE TYPE I PKS1-RELATED"/>
    <property type="match status" value="1"/>
</dbReference>
<feature type="compositionally biased region" description="Polar residues" evidence="10">
    <location>
        <begin position="1644"/>
        <end position="1654"/>
    </location>
</feature>
<dbReference type="InterPro" id="IPR032821">
    <property type="entry name" value="PKS_assoc"/>
</dbReference>
<keyword evidence="7" id="KW-0511">Multifunctional enzyme</keyword>
<dbReference type="InterPro" id="IPR020841">
    <property type="entry name" value="PKS_Beta-ketoAc_synthase_dom"/>
</dbReference>
<dbReference type="Pfam" id="PF00109">
    <property type="entry name" value="ketoacyl-synt"/>
    <property type="match status" value="2"/>
</dbReference>
<dbReference type="CDD" id="cd00833">
    <property type="entry name" value="PKS"/>
    <property type="match status" value="2"/>
</dbReference>
<organism evidence="14 15">
    <name type="scientific">Streptomyces hirsutus</name>
    <dbReference type="NCBI Taxonomy" id="35620"/>
    <lineage>
        <taxon>Bacteria</taxon>
        <taxon>Bacillati</taxon>
        <taxon>Actinomycetota</taxon>
        <taxon>Actinomycetes</taxon>
        <taxon>Kitasatosporales</taxon>
        <taxon>Streptomycetaceae</taxon>
        <taxon>Streptomyces</taxon>
    </lineage>
</organism>
<feature type="domain" description="Carrier" evidence="11">
    <location>
        <begin position="4057"/>
        <end position="4136"/>
    </location>
</feature>
<dbReference type="Gene3D" id="3.10.129.110">
    <property type="entry name" value="Polyketide synthase dehydratase"/>
    <property type="match status" value="2"/>
</dbReference>
<dbReference type="InterPro" id="IPR016039">
    <property type="entry name" value="Thiolase-like"/>
</dbReference>
<keyword evidence="15" id="KW-1185">Reference proteome</keyword>
<dbReference type="InterPro" id="IPR009081">
    <property type="entry name" value="PP-bd_ACP"/>
</dbReference>
<dbReference type="EMBL" id="CP109134">
    <property type="protein sequence ID" value="WSD10389.1"/>
    <property type="molecule type" value="Genomic_DNA"/>
</dbReference>
<feature type="region of interest" description="N-terminal hotdog fold" evidence="9">
    <location>
        <begin position="1544"/>
        <end position="1671"/>
    </location>
</feature>
<dbReference type="Pfam" id="PF16197">
    <property type="entry name" value="KAsynt_C_assoc"/>
    <property type="match status" value="2"/>
</dbReference>
<dbReference type="InterPro" id="IPR055123">
    <property type="entry name" value="SpnB-like_Rossmann"/>
</dbReference>
<dbReference type="PROSITE" id="PS00606">
    <property type="entry name" value="KS3_1"/>
    <property type="match status" value="2"/>
</dbReference>
<dbReference type="InterPro" id="IPR036736">
    <property type="entry name" value="ACP-like_sf"/>
</dbReference>
<dbReference type="InterPro" id="IPR050091">
    <property type="entry name" value="PKS_NRPS_Biosynth_Enz"/>
</dbReference>
<dbReference type="Gene3D" id="3.40.47.10">
    <property type="match status" value="2"/>
</dbReference>
<dbReference type="Gene3D" id="1.10.1200.10">
    <property type="entry name" value="ACP-like"/>
    <property type="match status" value="3"/>
</dbReference>
<dbReference type="CDD" id="cd08956">
    <property type="entry name" value="KR_3_FAS_SDR_x"/>
    <property type="match status" value="2"/>
</dbReference>
<dbReference type="InterPro" id="IPR042099">
    <property type="entry name" value="ANL_N_sf"/>
</dbReference>
<keyword evidence="6" id="KW-0045">Antibiotic biosynthesis</keyword>
<dbReference type="GeneID" id="91547863"/>
<evidence type="ECO:0000256" key="5">
    <source>
        <dbReference type="ARBA" id="ARBA00022737"/>
    </source>
</evidence>
<dbReference type="InterPro" id="IPR020807">
    <property type="entry name" value="PKS_DH"/>
</dbReference>
<feature type="active site" description="Proton donor; for dehydratase activity" evidence="9">
    <location>
        <position position="1747"/>
    </location>
</feature>
<keyword evidence="3" id="KW-0597">Phosphoprotein</keyword>
<dbReference type="InterPro" id="IPR025110">
    <property type="entry name" value="AMP-bd_C"/>
</dbReference>
<sequence length="4154" mass="433034">MTEKPRVALVRPLHEILADHARTRPDARAFQDGRRAVTYAALERRTRFLAGHLVARGVGRGDRVLLRMGNRVEMVESYLAVARAGAVGVPVDPKSSDAELTHHLTDSGARTVITGVAQLSQVQRTLGGSALDGGPIVVGAAEPVPGTADFEELAVTPPATDARDDLGLDETAWILYTSGTTGRPKGVVSTQRKSLWATAACTATILGLSPDDRVVWPMPLYHAASHNIGVLATLAVGASAYILEGSAPDEIIGTVRSERASFLVNSPSTYRRMVELAREEGVELPGLRVCMAAGSVCPPELHEDFEAAFGVRLVDSYGSSETGGAITTQEPARARVPGSCGTPLPGLTLRLTDPRTGEEVAAGEEGEIWVHSPATMVGYHNDPEATDAVLVDGWYRTGDLGRLDPAGALSITGRTKELIIRGGENIHPAEVEQVLAGVPGVAEAAVAGKPHPVLGEVPVAYLVPGPDGAEGIDTGRLLETCRRELSYFKVPDEFHVIDAVPRTANGKTARRRLRDLTTTLLLVNPAVTVRPATDGTDGTDGTGAATVVIPPTDGTGPSAARHELLTLVRSVIADILGLPSVQDVVVDRPLHEVGFDSLAAVTLRDRLSAATGHRLTAAMAYDHPTPQALVQYLDGLARGGSATGEAAPAADATAAEPDEPIAIVAMGCRLPGGTRTPEDFWNLLVAETDAVGPLPEDRGWDLDRLLDDEGAGGGKSSARQGAFLDGAGTFDAAFFGISPREALAMDPQQRLLLETAWETFERAGIDPATMKGSRTGVFAGVMHGGYGPGLYDRSPRDLEGYLGNGAAASVASGRISYALGLQGPAITVDTACSSSLVAIHLAAQSLRNGECSLALAGGATVMSTPGALVEFSRQGALSADGRCRAFADGANGTGFAEGVGLVLLERLSDARRHGHPVLAVVRGSAVNQDGASNGLTAPNGPAQQRVIRAALAQAGVSPADVDVVEAHGTGTSLGDPIEAQALLATYGQGRSSGEPVLLGSVKSNIGHTQAAAGVAGVIKMVLAMRHGTMPRTLHVDQPSSHVDWDAGDVRLVTQTQPWPRTATPRHAGVSSFGASGTNAHLILEEAPPVEQVPPTADSGALVPLVVSGRDEGALRASLERVADFVERHADVPVGEVARMLAGSRTVFEHRAAIPLTGTDRDTLIQHLRTPDSVMRGTGRPVSDPVWIFPGQGAQWTGMAVQLLDANGAFAQQLAQCADALEPFVDWNLLGVLRGEPGQPGFDRVDVVQPALWAVMVSLAAQWRAVGVHPTAVIGHSQGEIAAATVAGALSLSDGARVVALRSQLIAQYAGDGGMASLALPRTDAEQAATRFGLEVAAVNSPTSTVLSGPAQALDQLAAWCEEHDIRCRRVPVDYASHSSFVDIMRDQLLEVLAPIAPVEGDIPLYSSLTAGLVPGGDLDAHYWFRNLRHTVEFEAATRAAAETGAMGFIEVSPHPVLTLPVQQTLQELPDLQPVVLGTLHRDHGDPQDFSQSVATAYTNGIPVRPTPTPLHPDLPTYPFQGTHHWLTPSTGGDPQSLGLLPVGHPLLGAAVQRAEEDGLVFTGQISTAAHPWLADHVVNGTVLFPGTAFVEAAIRAGDEVGASTLEELVLESPLVVEARQAVSVQVTVGAPDASGRRPVAVHSAPQSGESTDSPLWTRHARGFLTPAAGRGADSAAAGVFANWPPRGAEEVPVADAYERMARAGYGYGPVFQGLRAVWRRDGDVFAEVALPEREKSDGWGVHPALLDAALHADVLNEVEKEGTGPLSLPFSWQGVELHASGATTLRVRLTWSESEGVSLLAVDPAGAPVVSVNTLLTRPVAEGSVSAADEAVRRMLLRTEWRALAPTPAPQPSGRWLVVGDRASGLAAALAGAGVDAHAVADPSADTSGPTPDTLLLLRDRPAGTAEDTAAAARARVQDTLAHVQRHLADERYAATRLIVATRGAVPADAATGVTDPAGAATWGLVRAAQAEQPGRAVLVDLEPGADIGAGSAEVAGLLAAAASGEPQTAVRAGSPLIPRLTHATDAAPGEPRRLDPEGVVLITGGTTGVGRLAARHLVTAHGARHLLLLSRRGRETAGAGELVDELTALGACVTVEACDVADRDALAAVLDALDRPLTAVVHSAGVLADGMVTDLTAEQVDTVLRPKVDAALHLHDLTRDADLAHFVLFSSIAGTIGGVGQANYAAANAFLDGLAEHRRSLGLPATAVAWGLWEDGGLTAHLGATDRGRIARNGVRPLTADQGLALLDAAVTGDAATCVAARFDHAALRRRPEGVPVLLSGLVRAATRRTATDEGGRADGTLAELAGLSPEEAERALLALVLRHAAAVLGHETPDAVRADSVFKDIGFDSLSAVELRNRLNAATGLRLAPTVVFDYPNPHALAEHLNESLAGTAASASLPPARTSTPPDDDAIAVVAMGCRLPGGVAGPEDLWDLLRSETDAISEFPTDRGWDLDTLFDPDPDKPGTSYTRNGGFLDGAGRFDEAFFGISPREALTMDPQQRLLLETAWETFERAGIDPTSLDKSTAGVFVGAIAQEYGSTLLHEAPEGLDGMLLTGNATSIISGRLSYLLGLQGPAITVDTACSSSLVAIHLAAQSLRNGECSLALAGGATVIATPGTFTAFSRQRAMSPDGRCRAFADGANGTGFAEGVGLVLLERLSEARRLGHPVLAVVRGSAVNQDGASNGLTAPNGPAQQRVIRAALAQAGVPATEVDVVEAHGTGTSLGDPIEAQALLATYGQGRPPGEPVLLGSVKSNIGHTQAAAGVAGVIKMVLAMRHGTVPRTLHVDRPSSHVDWDAGHVQLVTRAQPWPGTATPRRAGISSFGISGTNAHLILEEAPPVEQIPRDDADSDDTLLPLLVSGRSEGAVRASLERVADFVERHPDVPVGAVARMLAGSRTVFEHRAALPTTGTDRDTLVERLRATDQGLWGAGRPAGDPVWVFPGQGAQWSGMAVELLEENGAFAEQLARCARALEPFVDWDLLGVLRGVPDQPDFERVDVVQPALWAVMVSLAAQWRAVGVRPAAVIGHSQGEIAAATVAGALSLSDGARVVALRSRLIAQHSGGGGMASLAVPRTEAEETAALFGLEVAAVNSPDNTVLAGPVEALDRLSAWCDEHDIRCRRVPVDYASHSTFVEVMRDQLLDALAPITPRDTDTPLYSSLTADLIHGSDLDADYWYRNLRHTVAFEAATRAAAEAGLTAFIEVSPHPVLTLPVQQTLQEVADPEPVVLGTLHRHRGDARDFTESVATAFTSGIAVRPTPVPVHPDLPTYPFQGTHHWLTPSANSTRGASGLGAVAAAHPLLGAAVELPGTETVVFTGRLSASTHPWLVNERPAALGWLVAELALAAGEQLGLGRLPTLTPQAPLAAPTAGSLQIRVTVGAGSEPGVRTVSVHSRHSDEVLGLPWICHATGELAAAADRPDWDLEVWPPADATPAPESVPDLRHLPVQPAVGGVWRRGSEVFAAVALPDTLREEARWFGLHPVLAQAALGLVGVEGALPQAGDSWRAGLWQDVSLHAFGASVLRVRVSPRADGSVALFASDAAGSPVLSAVCLRPEAVPRGVRRATDVAQQDSLFGIEWAETGTRHLAADAGTTWAIVGEDPVRARSSLMAAGRYAEAYPDLAALTTAVEAGRDVPDVVVVPFLREAAALSGRELVDAVHATTARALETARAWVTTPLYDDSRLVFLTRGAVPAVSGPDDVSPLDLAVAAVWGLVRSAQSEYPGRFVLVDTDTAKPTWRALDRVVSTPEPQWALRGRTARVPRMTRLAPADVLPAFDAGPDGTVLITGGTGTLGSAVARHLVTEHGVRELLLTSRQGSGAPGAAALEAELSALGARVKVAACDVTDRDALAALLNGRRIGALVHTAGTVHNGILPSLTAERLTEVLRPKVDAAVHLYDLVREAGVRQFLLYSSVAGITGGPGQANYAAANTFLDAFAHHLRSRGIPATSVAWGLWAGASGLAGSVATDRQPAALHGTRPLETGDGLGLFDAAWAAGRGLVVASRPDFAALADDARSGAVPAVMRSLVSGSARRMAQDTPEEQGGLAHRLAAMDPEERETVVTGLVRERAGAVLGHTTPGGVAEDARLKDLGFDSLTALQLRTALVEATGLRLPAGVAFDFETPLDLARHLIEQLLTPAASPLDDNGRNQDEN</sequence>
<keyword evidence="2" id="KW-0596">Phosphopantetheine</keyword>
<accession>A0ABZ1GWC7</accession>
<feature type="domain" description="Ketosynthase family 3 (KS3)" evidence="12">
    <location>
        <begin position="658"/>
        <end position="1085"/>
    </location>
</feature>
<dbReference type="Pfam" id="PF00501">
    <property type="entry name" value="AMP-binding"/>
    <property type="match status" value="1"/>
</dbReference>
<dbReference type="InterPro" id="IPR000873">
    <property type="entry name" value="AMP-dep_synth/lig_dom"/>
</dbReference>
<dbReference type="InterPro" id="IPR006162">
    <property type="entry name" value="Ppantetheine_attach_site"/>
</dbReference>
<feature type="region of interest" description="C-terminal hotdog fold" evidence="9">
    <location>
        <begin position="1688"/>
        <end position="1826"/>
    </location>
</feature>
<evidence type="ECO:0000256" key="9">
    <source>
        <dbReference type="PROSITE-ProRule" id="PRU01363"/>
    </source>
</evidence>
<dbReference type="PROSITE" id="PS00012">
    <property type="entry name" value="PHOSPHOPANTETHEINE"/>
    <property type="match status" value="3"/>
</dbReference>
<dbReference type="PROSITE" id="PS50075">
    <property type="entry name" value="CARRIER"/>
    <property type="match status" value="3"/>
</dbReference>
<dbReference type="SUPFAM" id="SSF52151">
    <property type="entry name" value="FabD/lysophospholipase-like"/>
    <property type="match status" value="2"/>
</dbReference>
<dbReference type="SMART" id="SM00822">
    <property type="entry name" value="PKS_KR"/>
    <property type="match status" value="2"/>
</dbReference>
<feature type="domain" description="PKS/mFAS DH" evidence="13">
    <location>
        <begin position="1544"/>
        <end position="1826"/>
    </location>
</feature>
<keyword evidence="4" id="KW-0808">Transferase</keyword>
<keyword evidence="8" id="KW-0012">Acyltransferase</keyword>
<reference evidence="14 15" key="1">
    <citation type="submission" date="2022-10" db="EMBL/GenBank/DDBJ databases">
        <title>The complete genomes of actinobacterial strains from the NBC collection.</title>
        <authorList>
            <person name="Joergensen T.S."/>
            <person name="Alvarez Arevalo M."/>
            <person name="Sterndorff E.B."/>
            <person name="Faurdal D."/>
            <person name="Vuksanovic O."/>
            <person name="Mourched A.-S."/>
            <person name="Charusanti P."/>
            <person name="Shaw S."/>
            <person name="Blin K."/>
            <person name="Weber T."/>
        </authorList>
    </citation>
    <scope>NUCLEOTIDE SEQUENCE [LARGE SCALE GENOMIC DNA]</scope>
    <source>
        <strain evidence="14 15">NBC 01753</strain>
    </source>
</reference>
<comment type="pathway">
    <text evidence="1">Antibiotic biosynthesis.</text>
</comment>
<evidence type="ECO:0000256" key="6">
    <source>
        <dbReference type="ARBA" id="ARBA00023194"/>
    </source>
</evidence>
<dbReference type="InterPro" id="IPR042104">
    <property type="entry name" value="PKS_dehydratase_sf"/>
</dbReference>
<dbReference type="SUPFAM" id="SSF53901">
    <property type="entry name" value="Thiolase-like"/>
    <property type="match status" value="2"/>
</dbReference>
<evidence type="ECO:0000256" key="2">
    <source>
        <dbReference type="ARBA" id="ARBA00022450"/>
    </source>
</evidence>
<dbReference type="Gene3D" id="3.30.300.30">
    <property type="match status" value="1"/>
</dbReference>
<dbReference type="SMART" id="SM00823">
    <property type="entry name" value="PKS_PP"/>
    <property type="match status" value="3"/>
</dbReference>
<dbReference type="Pfam" id="PF00698">
    <property type="entry name" value="Acyl_transf_1"/>
    <property type="match status" value="2"/>
</dbReference>
<dbReference type="Gene3D" id="3.40.50.12780">
    <property type="entry name" value="N-terminal domain of ligase-like"/>
    <property type="match status" value="1"/>
</dbReference>
<dbReference type="SMART" id="SM01294">
    <property type="entry name" value="PKS_PP_betabranch"/>
    <property type="match status" value="1"/>
</dbReference>
<evidence type="ECO:0000256" key="1">
    <source>
        <dbReference type="ARBA" id="ARBA00004792"/>
    </source>
</evidence>
<dbReference type="InterPro" id="IPR049900">
    <property type="entry name" value="PKS_mFAS_DH"/>
</dbReference>
<evidence type="ECO:0000256" key="3">
    <source>
        <dbReference type="ARBA" id="ARBA00022553"/>
    </source>
</evidence>
<dbReference type="InterPro" id="IPR018201">
    <property type="entry name" value="Ketoacyl_synth_AS"/>
</dbReference>
<dbReference type="PANTHER" id="PTHR43775">
    <property type="entry name" value="FATTY ACID SYNTHASE"/>
    <property type="match status" value="1"/>
</dbReference>